<feature type="region of interest" description="Disordered" evidence="1">
    <location>
        <begin position="1"/>
        <end position="22"/>
    </location>
</feature>
<dbReference type="SUPFAM" id="SSF52980">
    <property type="entry name" value="Restriction endonuclease-like"/>
    <property type="match status" value="1"/>
</dbReference>
<comment type="caution">
    <text evidence="3">The sequence shown here is derived from an EMBL/GenBank/DDBJ whole genome shotgun (WGS) entry which is preliminary data.</text>
</comment>
<dbReference type="CDD" id="cd06260">
    <property type="entry name" value="DUF820-like"/>
    <property type="match status" value="1"/>
</dbReference>
<dbReference type="Gene3D" id="3.90.1570.10">
    <property type="entry name" value="tt1808, chain A"/>
    <property type="match status" value="1"/>
</dbReference>
<evidence type="ECO:0000259" key="2">
    <source>
        <dbReference type="Pfam" id="PF05685"/>
    </source>
</evidence>
<dbReference type="AlphaFoldDB" id="A0A176S1J3"/>
<protein>
    <submittedName>
        <fullName evidence="3">Protein containing DUF820</fullName>
    </submittedName>
</protein>
<keyword evidence="4" id="KW-1185">Reference proteome</keyword>
<accession>A0A176S1J3</accession>
<dbReference type="Proteomes" id="UP000076962">
    <property type="component" value="Unassembled WGS sequence"/>
</dbReference>
<dbReference type="Pfam" id="PF05685">
    <property type="entry name" value="Uma2"/>
    <property type="match status" value="1"/>
</dbReference>
<name>A0A176S1J3_9GAMM</name>
<dbReference type="InterPro" id="IPR012296">
    <property type="entry name" value="Nuclease_put_TT1808"/>
</dbReference>
<feature type="domain" description="Putative restriction endonuclease" evidence="2">
    <location>
        <begin position="32"/>
        <end position="140"/>
    </location>
</feature>
<dbReference type="InterPro" id="IPR008538">
    <property type="entry name" value="Uma2"/>
</dbReference>
<evidence type="ECO:0000256" key="1">
    <source>
        <dbReference type="SAM" id="MobiDB-lite"/>
    </source>
</evidence>
<gene>
    <name evidence="3" type="ORF">THIOM_002307</name>
</gene>
<evidence type="ECO:0000313" key="4">
    <source>
        <dbReference type="Proteomes" id="UP000076962"/>
    </source>
</evidence>
<organism evidence="3 4">
    <name type="scientific">Candidatus Thiomargarita nelsonii</name>
    <dbReference type="NCBI Taxonomy" id="1003181"/>
    <lineage>
        <taxon>Bacteria</taxon>
        <taxon>Pseudomonadati</taxon>
        <taxon>Pseudomonadota</taxon>
        <taxon>Gammaproteobacteria</taxon>
        <taxon>Thiotrichales</taxon>
        <taxon>Thiotrichaceae</taxon>
        <taxon>Thiomargarita</taxon>
    </lineage>
</organism>
<dbReference type="EMBL" id="LUTY01001303">
    <property type="protein sequence ID" value="OAD21913.1"/>
    <property type="molecule type" value="Genomic_DNA"/>
</dbReference>
<dbReference type="PANTHER" id="PTHR33352">
    <property type="entry name" value="SLR1095 PROTEIN"/>
    <property type="match status" value="1"/>
</dbReference>
<dbReference type="PATRIC" id="fig|1003181.4.peg.3175"/>
<dbReference type="PANTHER" id="PTHR33352:SF2">
    <property type="entry name" value="SLL0995 PROTEIN"/>
    <property type="match status" value="1"/>
</dbReference>
<proteinExistence type="predicted"/>
<evidence type="ECO:0000313" key="3">
    <source>
        <dbReference type="EMBL" id="OAD21913.1"/>
    </source>
</evidence>
<reference evidence="3 4" key="1">
    <citation type="submission" date="2016-05" db="EMBL/GenBank/DDBJ databases">
        <title>Single-cell genome of chain-forming Candidatus Thiomargarita nelsonii and comparison to other large sulfur-oxidizing bacteria.</title>
        <authorList>
            <person name="Winkel M."/>
            <person name="Salman V."/>
            <person name="Woyke T."/>
            <person name="Schulz-Vogt H."/>
            <person name="Richter M."/>
            <person name="Flood B."/>
            <person name="Bailey J."/>
            <person name="Amann R."/>
            <person name="Mussmann M."/>
        </authorList>
    </citation>
    <scope>NUCLEOTIDE SEQUENCE [LARGE SCALE GENOMIC DNA]</scope>
    <source>
        <strain evidence="3 4">THI036</strain>
    </source>
</reference>
<dbReference type="InterPro" id="IPR011335">
    <property type="entry name" value="Restrct_endonuc-II-like"/>
</dbReference>
<sequence length="222" mass="25341">MSASQLALESETYPDSDGKPMADNTTQFRWITTIVGELEDMFRDDPNVFVAGDLLWYPVEGETKINRAPDAMVVFGRPKEDRGSYKQWEEEDIAPQCVFEVWSSSNREGEMQKKFAFYNRYGVEEYYLYDPETGLLAGWLNGGSGLLPILQMQGWKSPRLGIRFELDGNHLSIYRSDGRRFASYIEQAQRADAAEQRANAEAEARHHAEVEIARLKALLAEK</sequence>